<dbReference type="PANTHER" id="PTHR42916">
    <property type="entry name" value="2-SUCCINYL-5-ENOLPYRUVYL-6-HYDROXY-3-CYCLOHEXENE-1-CARBOXYLATE SYNTHASE"/>
    <property type="match status" value="1"/>
</dbReference>
<dbReference type="Proteomes" id="UP001595817">
    <property type="component" value="Unassembled WGS sequence"/>
</dbReference>
<comment type="pathway">
    <text evidence="6">Quinol/quinone metabolism; 1,4-dihydroxy-2-naphthoate biosynthesis; 1,4-dihydroxy-2-naphthoate from chorismate: step 2/7.</text>
</comment>
<evidence type="ECO:0000259" key="9">
    <source>
        <dbReference type="Pfam" id="PF16582"/>
    </source>
</evidence>
<comment type="similarity">
    <text evidence="6">Belongs to the TPP enzyme family. MenD subfamily.</text>
</comment>
<dbReference type="Gene3D" id="3.40.50.970">
    <property type="match status" value="2"/>
</dbReference>
<evidence type="ECO:0000256" key="2">
    <source>
        <dbReference type="ARBA" id="ARBA00022723"/>
    </source>
</evidence>
<comment type="cofactor">
    <cofactor evidence="6">
        <name>Mg(2+)</name>
        <dbReference type="ChEBI" id="CHEBI:18420"/>
    </cofactor>
    <cofactor evidence="6">
        <name>Mn(2+)</name>
        <dbReference type="ChEBI" id="CHEBI:29035"/>
    </cofactor>
</comment>
<dbReference type="InterPro" id="IPR011766">
    <property type="entry name" value="TPP_enzyme_TPP-bd"/>
</dbReference>
<keyword evidence="2 6" id="KW-0479">Metal-binding</keyword>
<evidence type="ECO:0000256" key="3">
    <source>
        <dbReference type="ARBA" id="ARBA00022842"/>
    </source>
</evidence>
<proteinExistence type="inferred from homology"/>
<comment type="subunit">
    <text evidence="6">Homodimer.</text>
</comment>
<dbReference type="InterPro" id="IPR012001">
    <property type="entry name" value="Thiamin_PyroP_enz_TPP-bd_dom"/>
</dbReference>
<dbReference type="EC" id="2.2.1.9" evidence="6"/>
<dbReference type="Pfam" id="PF02775">
    <property type="entry name" value="TPP_enzyme_C"/>
    <property type="match status" value="1"/>
</dbReference>
<comment type="caution">
    <text evidence="10">The sequence shown here is derived from an EMBL/GenBank/DDBJ whole genome shotgun (WGS) entry which is preliminary data.</text>
</comment>
<dbReference type="PANTHER" id="PTHR42916:SF1">
    <property type="entry name" value="PROTEIN PHYLLO, CHLOROPLASTIC"/>
    <property type="match status" value="1"/>
</dbReference>
<gene>
    <name evidence="6 10" type="primary">menD</name>
    <name evidence="10" type="ORF">ACFOZY_07580</name>
</gene>
<sequence>MDNRKHLTDYVTQIVSTLRDGGAKNVVVSPGSRSTPLAYAFVKSQDFTLYRQIDERSAAYFALGLAKAENRPTVLLCTSGTAAANYMPAVVEAFYSRIPLIVLTADRPPELREVGAPQAIDQLRMYGQFVKWSTDFPVPEDNEEVLRFVERHTQRAVSIATTAPFGPVHINVPLREPLLIDFDQEERKSTFVKRFGSSELVNSEAISLLEETVAHSKRGIIIVGEMKPDVQMEHFWTFARKLNWPVLADPLSRLRSNVPDACRDLLIDQYDALLKSEVFKEKVIPDAVIRFGAQPVSKPLTLFLKAHRIEPFIVVDESPSFRDPFGGSSYHIQASPEVLWQEVQVEGTSQLELWITANTLSSKQTERYVQEESDEGALAGILFNEMPSKSDLIASSSMPIRDVDTFFSKTQKDIGIYANRGVNGIDGVVSTAFGIQAANQRPAYLLIGDLAFLHDQNGLIISRFHEVDMTVVIMNNDGGGIFSYLPQSTVEEHFEHLFGTPTGLTFGEIAKMYDAEYFPVRSREDMIQTMRQPKKKPIRIIEAFTDRKTNTDTHRKLWKRIDEELSTKW</sequence>
<evidence type="ECO:0000256" key="4">
    <source>
        <dbReference type="ARBA" id="ARBA00023052"/>
    </source>
</evidence>
<evidence type="ECO:0000256" key="5">
    <source>
        <dbReference type="ARBA" id="ARBA00023211"/>
    </source>
</evidence>
<dbReference type="CDD" id="cd07037">
    <property type="entry name" value="TPP_PYR_MenD"/>
    <property type="match status" value="1"/>
</dbReference>
<dbReference type="InterPro" id="IPR032264">
    <property type="entry name" value="MenD_middle"/>
</dbReference>
<comment type="cofactor">
    <cofactor evidence="6">
        <name>thiamine diphosphate</name>
        <dbReference type="ChEBI" id="CHEBI:58937"/>
    </cofactor>
    <text evidence="6">Binds 1 thiamine pyrophosphate per subunit.</text>
</comment>
<dbReference type="HAMAP" id="MF_01659">
    <property type="entry name" value="MenD"/>
    <property type="match status" value="1"/>
</dbReference>
<keyword evidence="1 6" id="KW-0808">Transferase</keyword>
<organism evidence="10 11">
    <name type="scientific">Chungangia koreensis</name>
    <dbReference type="NCBI Taxonomy" id="752657"/>
    <lineage>
        <taxon>Bacteria</taxon>
        <taxon>Bacillati</taxon>
        <taxon>Bacillota</taxon>
        <taxon>Bacilli</taxon>
        <taxon>Lactobacillales</taxon>
        <taxon>Chungangia</taxon>
    </lineage>
</organism>
<dbReference type="PIRSF" id="PIRSF004983">
    <property type="entry name" value="MenD"/>
    <property type="match status" value="1"/>
</dbReference>
<evidence type="ECO:0000313" key="11">
    <source>
        <dbReference type="Proteomes" id="UP001595817"/>
    </source>
</evidence>
<name>A0ABV8X2Z6_9LACT</name>
<comment type="catalytic activity">
    <reaction evidence="6">
        <text>isochorismate + 2-oxoglutarate + H(+) = 5-enolpyruvoyl-6-hydroxy-2-succinyl-cyclohex-3-ene-1-carboxylate + CO2</text>
        <dbReference type="Rhea" id="RHEA:25593"/>
        <dbReference type="ChEBI" id="CHEBI:15378"/>
        <dbReference type="ChEBI" id="CHEBI:16526"/>
        <dbReference type="ChEBI" id="CHEBI:16810"/>
        <dbReference type="ChEBI" id="CHEBI:29780"/>
        <dbReference type="ChEBI" id="CHEBI:58818"/>
        <dbReference type="EC" id="2.2.1.9"/>
    </reaction>
</comment>
<feature type="domain" description="Menaquinone biosynthesis protein MenD middle" evidence="9">
    <location>
        <begin position="215"/>
        <end position="375"/>
    </location>
</feature>
<comment type="pathway">
    <text evidence="6">Quinol/quinone metabolism; menaquinone biosynthesis.</text>
</comment>
<keyword evidence="3 6" id="KW-0460">Magnesium</keyword>
<evidence type="ECO:0000313" key="10">
    <source>
        <dbReference type="EMBL" id="MFC4410296.1"/>
    </source>
</evidence>
<dbReference type="RefSeq" id="WP_378153978.1">
    <property type="nucleotide sequence ID" value="NZ_JBHSEC010000013.1"/>
</dbReference>
<dbReference type="Pfam" id="PF16582">
    <property type="entry name" value="TPP_enzyme_M_2"/>
    <property type="match status" value="1"/>
</dbReference>
<feature type="domain" description="Thiamine pyrophosphate enzyme TPP-binding" evidence="7">
    <location>
        <begin position="429"/>
        <end position="532"/>
    </location>
</feature>
<dbReference type="Gene3D" id="3.40.50.1220">
    <property type="entry name" value="TPP-binding domain"/>
    <property type="match status" value="1"/>
</dbReference>
<protein>
    <recommendedName>
        <fullName evidence="6">2-succinyl-5-enolpyruvyl-6-hydroxy-3-cyclohexene-1-carboxylate synthase</fullName>
        <shortName evidence="6">SEPHCHC synthase</shortName>
        <ecNumber evidence="6">2.2.1.9</ecNumber>
    </recommendedName>
    <alternativeName>
        <fullName evidence="6">Menaquinone biosynthesis protein MenD</fullName>
    </alternativeName>
</protein>
<evidence type="ECO:0000256" key="1">
    <source>
        <dbReference type="ARBA" id="ARBA00022679"/>
    </source>
</evidence>
<reference evidence="11" key="1">
    <citation type="journal article" date="2019" name="Int. J. Syst. Evol. Microbiol.">
        <title>The Global Catalogue of Microorganisms (GCM) 10K type strain sequencing project: providing services to taxonomists for standard genome sequencing and annotation.</title>
        <authorList>
            <consortium name="The Broad Institute Genomics Platform"/>
            <consortium name="The Broad Institute Genome Sequencing Center for Infectious Disease"/>
            <person name="Wu L."/>
            <person name="Ma J."/>
        </authorList>
    </citation>
    <scope>NUCLEOTIDE SEQUENCE [LARGE SCALE GENOMIC DNA]</scope>
    <source>
        <strain evidence="11">CCUG 59778</strain>
    </source>
</reference>
<dbReference type="SUPFAM" id="SSF52518">
    <property type="entry name" value="Thiamin diphosphate-binding fold (THDP-binding)"/>
    <property type="match status" value="2"/>
</dbReference>
<keyword evidence="4 6" id="KW-0786">Thiamine pyrophosphate</keyword>
<evidence type="ECO:0000256" key="6">
    <source>
        <dbReference type="HAMAP-Rule" id="MF_01659"/>
    </source>
</evidence>
<keyword evidence="6" id="KW-0474">Menaquinone biosynthesis</keyword>
<dbReference type="GO" id="GO:0070204">
    <property type="term" value="F:2-succinyl-5-enolpyruvyl-6-hydroxy-3-cyclohexene-1-carboxylic-acid synthase activity"/>
    <property type="evidence" value="ECO:0007669"/>
    <property type="project" value="UniProtKB-EC"/>
</dbReference>
<feature type="domain" description="Thiamine pyrophosphate enzyme N-terminal TPP-binding" evidence="8">
    <location>
        <begin position="12"/>
        <end position="125"/>
    </location>
</feature>
<evidence type="ECO:0000259" key="8">
    <source>
        <dbReference type="Pfam" id="PF02776"/>
    </source>
</evidence>
<keyword evidence="5 6" id="KW-0464">Manganese</keyword>
<dbReference type="EMBL" id="JBHSEC010000013">
    <property type="protein sequence ID" value="MFC4410296.1"/>
    <property type="molecule type" value="Genomic_DNA"/>
</dbReference>
<dbReference type="InterPro" id="IPR029061">
    <property type="entry name" value="THDP-binding"/>
</dbReference>
<accession>A0ABV8X2Z6</accession>
<dbReference type="Pfam" id="PF02776">
    <property type="entry name" value="TPP_enzyme_N"/>
    <property type="match status" value="1"/>
</dbReference>
<keyword evidence="11" id="KW-1185">Reference proteome</keyword>
<dbReference type="CDD" id="cd02009">
    <property type="entry name" value="TPP_SHCHC_synthase"/>
    <property type="match status" value="1"/>
</dbReference>
<evidence type="ECO:0000259" key="7">
    <source>
        <dbReference type="Pfam" id="PF02775"/>
    </source>
</evidence>
<comment type="function">
    <text evidence="6">Catalyzes the thiamine diphosphate-dependent decarboxylation of 2-oxoglutarate and the subsequent addition of the resulting succinic semialdehyde-thiamine pyrophosphate anion to isochorismate to yield 2-succinyl-5-enolpyruvyl-6-hydroxy-3-cyclohexene-1-carboxylate (SEPHCHC).</text>
</comment>
<dbReference type="InterPro" id="IPR004433">
    <property type="entry name" value="MenaQ_synth_MenD"/>
</dbReference>
<dbReference type="NCBIfam" id="TIGR00173">
    <property type="entry name" value="menD"/>
    <property type="match status" value="1"/>
</dbReference>